<evidence type="ECO:0000313" key="2">
    <source>
        <dbReference type="Proteomes" id="UP000239649"/>
    </source>
</evidence>
<organism evidence="1 2">
    <name type="scientific">Micractinium conductrix</name>
    <dbReference type="NCBI Taxonomy" id="554055"/>
    <lineage>
        <taxon>Eukaryota</taxon>
        <taxon>Viridiplantae</taxon>
        <taxon>Chlorophyta</taxon>
        <taxon>core chlorophytes</taxon>
        <taxon>Trebouxiophyceae</taxon>
        <taxon>Chlorellales</taxon>
        <taxon>Chlorellaceae</taxon>
        <taxon>Chlorella clade</taxon>
        <taxon>Micractinium</taxon>
    </lineage>
</organism>
<accession>A0A2P6V1J2</accession>
<sequence>MAASGCLHYSVDAFVGASGHNFMAHHGGSCFRSLIHFTFSNSGVWQLLNALLCRMLFRRLLVMQLLLVLVPLPWGGRLCRDAL</sequence>
<gene>
    <name evidence="1" type="ORF">C2E20_8419</name>
</gene>
<name>A0A2P6V1J2_9CHLO</name>
<reference evidence="1 2" key="1">
    <citation type="journal article" date="2018" name="Plant J.">
        <title>Genome sequences of Chlorella sorokiniana UTEX 1602 and Micractinium conductrix SAG 241.80: implications to maltose excretion by a green alga.</title>
        <authorList>
            <person name="Arriola M.B."/>
            <person name="Velmurugan N."/>
            <person name="Zhang Y."/>
            <person name="Plunkett M.H."/>
            <person name="Hondzo H."/>
            <person name="Barney B.M."/>
        </authorList>
    </citation>
    <scope>NUCLEOTIDE SEQUENCE [LARGE SCALE GENOMIC DNA]</scope>
    <source>
        <strain evidence="1 2">SAG 241.80</strain>
    </source>
</reference>
<protein>
    <submittedName>
        <fullName evidence="1">Uncharacterized protein</fullName>
    </submittedName>
</protein>
<evidence type="ECO:0000313" key="1">
    <source>
        <dbReference type="EMBL" id="PSC67967.1"/>
    </source>
</evidence>
<proteinExistence type="predicted"/>
<keyword evidence="2" id="KW-1185">Reference proteome</keyword>
<dbReference type="EMBL" id="LHPF02000044">
    <property type="protein sequence ID" value="PSC67967.1"/>
    <property type="molecule type" value="Genomic_DNA"/>
</dbReference>
<dbReference type="AlphaFoldDB" id="A0A2P6V1J2"/>
<comment type="caution">
    <text evidence="1">The sequence shown here is derived from an EMBL/GenBank/DDBJ whole genome shotgun (WGS) entry which is preliminary data.</text>
</comment>
<dbReference type="Proteomes" id="UP000239649">
    <property type="component" value="Unassembled WGS sequence"/>
</dbReference>